<keyword evidence="1" id="KW-0732">Signal</keyword>
<name>A0A1H7YDU9_9FLAO</name>
<dbReference type="Pfam" id="PF20365">
    <property type="entry name" value="DUF6660"/>
    <property type="match status" value="1"/>
</dbReference>
<evidence type="ECO:0000313" key="2">
    <source>
        <dbReference type="EMBL" id="SEM44135.1"/>
    </source>
</evidence>
<dbReference type="RefSeq" id="WP_072410597.1">
    <property type="nucleotide sequence ID" value="NZ_DAMCDB010000028.1"/>
</dbReference>
<keyword evidence="3" id="KW-1185">Reference proteome</keyword>
<evidence type="ECO:0000313" key="3">
    <source>
        <dbReference type="Proteomes" id="UP000199450"/>
    </source>
</evidence>
<accession>A0A1H7YDU9</accession>
<dbReference type="STRING" id="295069.SAMN05421856_103257"/>
<evidence type="ECO:0000256" key="1">
    <source>
        <dbReference type="SAM" id="SignalP"/>
    </source>
</evidence>
<sequence>MNFLRLLFTVYFMALSLMPCMDVAKAQSKNENVSYSYIKSEQNDAHSKTDSCSPFCYCNCCRISVTSLKINPVLEYRKQIKEYYSKKILFIKNDFAYLVYDQIWQPPKI</sequence>
<gene>
    <name evidence="2" type="ORF">SAMN05421856_103257</name>
</gene>
<dbReference type="AlphaFoldDB" id="A0A1H7YDU9"/>
<organism evidence="2 3">
    <name type="scientific">Chryseobacterium taichungense</name>
    <dbReference type="NCBI Taxonomy" id="295069"/>
    <lineage>
        <taxon>Bacteria</taxon>
        <taxon>Pseudomonadati</taxon>
        <taxon>Bacteroidota</taxon>
        <taxon>Flavobacteriia</taxon>
        <taxon>Flavobacteriales</taxon>
        <taxon>Weeksellaceae</taxon>
        <taxon>Chryseobacterium group</taxon>
        <taxon>Chryseobacterium</taxon>
    </lineage>
</organism>
<feature type="chain" id="PRO_5011634250" evidence="1">
    <location>
        <begin position="27"/>
        <end position="109"/>
    </location>
</feature>
<reference evidence="3" key="1">
    <citation type="submission" date="2016-10" db="EMBL/GenBank/DDBJ databases">
        <authorList>
            <person name="Varghese N."/>
            <person name="Submissions S."/>
        </authorList>
    </citation>
    <scope>NUCLEOTIDE SEQUENCE [LARGE SCALE GENOMIC DNA]</scope>
    <source>
        <strain evidence="3">DSM 17453</strain>
    </source>
</reference>
<protein>
    <submittedName>
        <fullName evidence="2">Uncharacterized protein</fullName>
    </submittedName>
</protein>
<dbReference type="InterPro" id="IPR046601">
    <property type="entry name" value="DUF6660"/>
</dbReference>
<proteinExistence type="predicted"/>
<dbReference type="EMBL" id="FOBV01000003">
    <property type="protein sequence ID" value="SEM44135.1"/>
    <property type="molecule type" value="Genomic_DNA"/>
</dbReference>
<feature type="signal peptide" evidence="1">
    <location>
        <begin position="1"/>
        <end position="26"/>
    </location>
</feature>
<dbReference type="Proteomes" id="UP000199450">
    <property type="component" value="Unassembled WGS sequence"/>
</dbReference>